<evidence type="ECO:0000313" key="2">
    <source>
        <dbReference type="EMBL" id="CAI8604189.1"/>
    </source>
</evidence>
<sequence>MIISYLSLILSNDYSTSWYIKSNENICAMKQSLSIFYGTICYFILVLASFSFYLKVVIQQTTTMSHHTIGVFGTAFTINPSCNLCIFFTFLVFKTKNLYATGPAKRDNQIMSKYSIVKHVCVYQIIKF</sequence>
<evidence type="ECO:0000256" key="1">
    <source>
        <dbReference type="SAM" id="Phobius"/>
    </source>
</evidence>
<feature type="transmembrane region" description="Helical" evidence="1">
    <location>
        <begin position="35"/>
        <end position="54"/>
    </location>
</feature>
<evidence type="ECO:0000313" key="3">
    <source>
        <dbReference type="Proteomes" id="UP001157006"/>
    </source>
</evidence>
<dbReference type="AlphaFoldDB" id="A0AAV1A2D6"/>
<keyword evidence="1" id="KW-0472">Membrane</keyword>
<gene>
    <name evidence="2" type="ORF">VFH_III121000</name>
</gene>
<organism evidence="2 3">
    <name type="scientific">Vicia faba</name>
    <name type="common">Broad bean</name>
    <name type="synonym">Faba vulgaris</name>
    <dbReference type="NCBI Taxonomy" id="3906"/>
    <lineage>
        <taxon>Eukaryota</taxon>
        <taxon>Viridiplantae</taxon>
        <taxon>Streptophyta</taxon>
        <taxon>Embryophyta</taxon>
        <taxon>Tracheophyta</taxon>
        <taxon>Spermatophyta</taxon>
        <taxon>Magnoliopsida</taxon>
        <taxon>eudicotyledons</taxon>
        <taxon>Gunneridae</taxon>
        <taxon>Pentapetalae</taxon>
        <taxon>rosids</taxon>
        <taxon>fabids</taxon>
        <taxon>Fabales</taxon>
        <taxon>Fabaceae</taxon>
        <taxon>Papilionoideae</taxon>
        <taxon>50 kb inversion clade</taxon>
        <taxon>NPAAA clade</taxon>
        <taxon>Hologalegina</taxon>
        <taxon>IRL clade</taxon>
        <taxon>Fabeae</taxon>
        <taxon>Vicia</taxon>
    </lineage>
</organism>
<protein>
    <submittedName>
        <fullName evidence="2">Uncharacterized protein</fullName>
    </submittedName>
</protein>
<accession>A0AAV1A2D6</accession>
<feature type="transmembrane region" description="Helical" evidence="1">
    <location>
        <begin position="69"/>
        <end position="93"/>
    </location>
</feature>
<keyword evidence="1" id="KW-0812">Transmembrane</keyword>
<reference evidence="2 3" key="1">
    <citation type="submission" date="2023-01" db="EMBL/GenBank/DDBJ databases">
        <authorList>
            <person name="Kreplak J."/>
        </authorList>
    </citation>
    <scope>NUCLEOTIDE SEQUENCE [LARGE SCALE GENOMIC DNA]</scope>
</reference>
<proteinExistence type="predicted"/>
<name>A0AAV1A2D6_VICFA</name>
<keyword evidence="1" id="KW-1133">Transmembrane helix</keyword>
<dbReference type="Proteomes" id="UP001157006">
    <property type="component" value="Chromosome 3"/>
</dbReference>
<keyword evidence="3" id="KW-1185">Reference proteome</keyword>
<dbReference type="EMBL" id="OX451738">
    <property type="protein sequence ID" value="CAI8604189.1"/>
    <property type="molecule type" value="Genomic_DNA"/>
</dbReference>